<dbReference type="InterPro" id="IPR018247">
    <property type="entry name" value="EF_Hand_1_Ca_BS"/>
</dbReference>
<evidence type="ECO:0000256" key="1">
    <source>
        <dbReference type="ARBA" id="ARBA00022837"/>
    </source>
</evidence>
<dbReference type="PROSITE" id="PS50222">
    <property type="entry name" value="EF_HAND_2"/>
    <property type="match status" value="1"/>
</dbReference>
<feature type="region of interest" description="Disordered" evidence="2">
    <location>
        <begin position="179"/>
        <end position="233"/>
    </location>
</feature>
<accession>A0A7S3B7P0</accession>
<feature type="domain" description="EF-hand" evidence="3">
    <location>
        <begin position="25"/>
        <end position="60"/>
    </location>
</feature>
<proteinExistence type="predicted"/>
<dbReference type="AlphaFoldDB" id="A0A7S3B7P0"/>
<evidence type="ECO:0000313" key="4">
    <source>
        <dbReference type="EMBL" id="CAE0127284.1"/>
    </source>
</evidence>
<gene>
    <name evidence="4" type="ORF">HERI1096_LOCUS26531</name>
</gene>
<reference evidence="4" key="1">
    <citation type="submission" date="2021-01" db="EMBL/GenBank/DDBJ databases">
        <authorList>
            <person name="Corre E."/>
            <person name="Pelletier E."/>
            <person name="Niang G."/>
            <person name="Scheremetjew M."/>
            <person name="Finn R."/>
            <person name="Kale V."/>
            <person name="Holt S."/>
            <person name="Cochrane G."/>
            <person name="Meng A."/>
            <person name="Brown T."/>
            <person name="Cohen L."/>
        </authorList>
    </citation>
    <scope>NUCLEOTIDE SEQUENCE</scope>
    <source>
        <strain evidence="4">CCMP281</strain>
    </source>
</reference>
<evidence type="ECO:0000256" key="2">
    <source>
        <dbReference type="SAM" id="MobiDB-lite"/>
    </source>
</evidence>
<evidence type="ECO:0000259" key="3">
    <source>
        <dbReference type="PROSITE" id="PS50222"/>
    </source>
</evidence>
<dbReference type="EMBL" id="HBHX01047899">
    <property type="protein sequence ID" value="CAE0127284.1"/>
    <property type="molecule type" value="Transcribed_RNA"/>
</dbReference>
<dbReference type="GO" id="GO:0005509">
    <property type="term" value="F:calcium ion binding"/>
    <property type="evidence" value="ECO:0007669"/>
    <property type="project" value="InterPro"/>
</dbReference>
<dbReference type="InterPro" id="IPR002048">
    <property type="entry name" value="EF_hand_dom"/>
</dbReference>
<sequence>MASINAIRTSFMNKLESKLPGGKSLSPQILKKTLNHFDADQDGWLTFAEFLQCADGKIEAETAEYLFMFWDTLAGEQEPCGMVSIDYAVADLLGSQPQYSTLLKGNDLVSIAGRGQGNRPSQEGGIFGGGMYAAESERDKGRSRPLAAVDNVAPPAEPVVPAMRKLVNNESSIEGGIFGAAPASYEPPPSARSNRSNMSSVQGGIFGQDAAPQQPHRGGRNPNASSIPGGIFG</sequence>
<dbReference type="InterPro" id="IPR011992">
    <property type="entry name" value="EF-hand-dom_pair"/>
</dbReference>
<dbReference type="SUPFAM" id="SSF47473">
    <property type="entry name" value="EF-hand"/>
    <property type="match status" value="1"/>
</dbReference>
<organism evidence="4">
    <name type="scientific">Haptolina ericina</name>
    <dbReference type="NCBI Taxonomy" id="156174"/>
    <lineage>
        <taxon>Eukaryota</taxon>
        <taxon>Haptista</taxon>
        <taxon>Haptophyta</taxon>
        <taxon>Prymnesiophyceae</taxon>
        <taxon>Prymnesiales</taxon>
        <taxon>Prymnesiaceae</taxon>
        <taxon>Haptolina</taxon>
    </lineage>
</organism>
<protein>
    <recommendedName>
        <fullName evidence="3">EF-hand domain-containing protein</fullName>
    </recommendedName>
</protein>
<keyword evidence="1" id="KW-0106">Calcium</keyword>
<dbReference type="PROSITE" id="PS00018">
    <property type="entry name" value="EF_HAND_1"/>
    <property type="match status" value="1"/>
</dbReference>
<name>A0A7S3B7P0_9EUKA</name>